<dbReference type="EMBL" id="CP011853">
    <property type="protein sequence ID" value="ALG83301.1"/>
    <property type="molecule type" value="Genomic_DNA"/>
</dbReference>
<dbReference type="PATRIC" id="fig|1136941.3.peg.148"/>
<keyword evidence="1" id="KW-0732">Signal</keyword>
<keyword evidence="3" id="KW-1185">Reference proteome</keyword>
<dbReference type="OrthoDB" id="4374872at2"/>
<evidence type="ECO:0000313" key="3">
    <source>
        <dbReference type="Proteomes" id="UP000063789"/>
    </source>
</evidence>
<sequence>MSRFATRLGTALLAATAITALATGCSSDSGGHSAVDLVLTQSELPDGFTVAKLGKDELAQVTDQLHDSTKNVETKPAKCAAPGSMVSSIDAKTTGVMAATSAKFAISQSVQPVDQVDGGVDLAKTRDRVTGKCAQVHVTVTSGPIKGAEIDVRHTIVNASDIDDADQLLVVESTSHTVNGAKSGTKDLIVGTAVTSGFVITVEMTAAEDSSGPLDRDLFTTVLGRAVEKAARA</sequence>
<dbReference type="RefSeq" id="WP_062391248.1">
    <property type="nucleotide sequence ID" value="NZ_CP011853.1"/>
</dbReference>
<gene>
    <name evidence="2" type="ORF">ACH46_00730</name>
</gene>
<evidence type="ECO:0000256" key="1">
    <source>
        <dbReference type="SAM" id="SignalP"/>
    </source>
</evidence>
<accession>A0A0N9N825</accession>
<protein>
    <recommendedName>
        <fullName evidence="4">DUF5642 domain-containing protein</fullName>
    </recommendedName>
</protein>
<dbReference type="Proteomes" id="UP000063789">
    <property type="component" value="Chromosome"/>
</dbReference>
<evidence type="ECO:0008006" key="4">
    <source>
        <dbReference type="Google" id="ProtNLM"/>
    </source>
</evidence>
<dbReference type="KEGG" id="goq:ACH46_00730"/>
<evidence type="ECO:0000313" key="2">
    <source>
        <dbReference type="EMBL" id="ALG83301.1"/>
    </source>
</evidence>
<reference evidence="3" key="1">
    <citation type="submission" date="2015-06" db="EMBL/GenBank/DDBJ databases">
        <title>Complete genome sequence and metabolic analysis of phthalate degradation pathway in Gordonia sp. QH-11.</title>
        <authorList>
            <person name="Jin D."/>
            <person name="Kong X."/>
            <person name="Bai Z."/>
        </authorList>
    </citation>
    <scope>NUCLEOTIDE SEQUENCE [LARGE SCALE GENOMIC DNA]</scope>
    <source>
        <strain evidence="3">QH-11</strain>
    </source>
</reference>
<reference evidence="2 3" key="2">
    <citation type="journal article" date="2017" name="Int. J. Syst. Evol. Microbiol.">
        <title>Gordonia phthalatica sp. nov., a di-n-butyl phthalate-degrading bacterium isolated from activated sludge.</title>
        <authorList>
            <person name="Jin D."/>
            <person name="Kong X."/>
            <person name="Jia M."/>
            <person name="Yu X."/>
            <person name="Wang X."/>
            <person name="Zhuang X."/>
            <person name="Deng Y."/>
            <person name="Bai Z."/>
        </authorList>
    </citation>
    <scope>NUCLEOTIDE SEQUENCE [LARGE SCALE GENOMIC DNA]</scope>
    <source>
        <strain evidence="2 3">QH-11</strain>
    </source>
</reference>
<dbReference type="AlphaFoldDB" id="A0A0N9N825"/>
<organism evidence="2 3">
    <name type="scientific">Gordonia phthalatica</name>
    <dbReference type="NCBI Taxonomy" id="1136941"/>
    <lineage>
        <taxon>Bacteria</taxon>
        <taxon>Bacillati</taxon>
        <taxon>Actinomycetota</taxon>
        <taxon>Actinomycetes</taxon>
        <taxon>Mycobacteriales</taxon>
        <taxon>Gordoniaceae</taxon>
        <taxon>Gordonia</taxon>
    </lineage>
</organism>
<dbReference type="PROSITE" id="PS51257">
    <property type="entry name" value="PROKAR_LIPOPROTEIN"/>
    <property type="match status" value="1"/>
</dbReference>
<name>A0A0N9N825_9ACTN</name>
<feature type="signal peptide" evidence="1">
    <location>
        <begin position="1"/>
        <end position="22"/>
    </location>
</feature>
<feature type="chain" id="PRO_5006037890" description="DUF5642 domain-containing protein" evidence="1">
    <location>
        <begin position="23"/>
        <end position="233"/>
    </location>
</feature>
<proteinExistence type="predicted"/>